<dbReference type="Pfam" id="PF10720">
    <property type="entry name" value="DUF2515"/>
    <property type="match status" value="1"/>
</dbReference>
<dbReference type="OrthoDB" id="2690514at2"/>
<organism evidence="1 2">
    <name type="scientific">Guptibacillus hwajinpoensis</name>
    <dbReference type="NCBI Taxonomy" id="208199"/>
    <lineage>
        <taxon>Bacteria</taxon>
        <taxon>Bacillati</taxon>
        <taxon>Bacillota</taxon>
        <taxon>Bacilli</taxon>
        <taxon>Bacillales</taxon>
        <taxon>Guptibacillaceae</taxon>
        <taxon>Guptibacillus</taxon>
    </lineage>
</organism>
<dbReference type="AlphaFoldDB" id="A0A0J6D1N4"/>
<keyword evidence="2" id="KW-1185">Reference proteome</keyword>
<dbReference type="PATRIC" id="fig|157733.3.peg.2696"/>
<evidence type="ECO:0000313" key="2">
    <source>
        <dbReference type="Proteomes" id="UP000035996"/>
    </source>
</evidence>
<protein>
    <recommendedName>
        <fullName evidence="3">DUF2515 domain-containing protein</fullName>
    </recommendedName>
</protein>
<dbReference type="EMBL" id="LELK01000001">
    <property type="protein sequence ID" value="KMM38194.1"/>
    <property type="molecule type" value="Genomic_DNA"/>
</dbReference>
<comment type="caution">
    <text evidence="1">The sequence shown here is derived from an EMBL/GenBank/DDBJ whole genome shotgun (WGS) entry which is preliminary data.</text>
</comment>
<dbReference type="RefSeq" id="WP_048309277.1">
    <property type="nucleotide sequence ID" value="NZ_CP119526.1"/>
</dbReference>
<evidence type="ECO:0008006" key="3">
    <source>
        <dbReference type="Google" id="ProtNLM"/>
    </source>
</evidence>
<evidence type="ECO:0000313" key="1">
    <source>
        <dbReference type="EMBL" id="KMM38194.1"/>
    </source>
</evidence>
<dbReference type="Proteomes" id="UP000035996">
    <property type="component" value="Unassembled WGS sequence"/>
</dbReference>
<gene>
    <name evidence="1" type="ORF">AB986_02400</name>
</gene>
<sequence length="321" mass="38391">MENEKSIHLIEEIKAITATWNRDNISRTVFYYKFYNKHPEIKWAFLASMVSRNAGWSMSDLSGEWFPRILEEDQLRHLFLAYERANWTIFNDAAPQLLLYAKSKECNTSMIHGCRAFGVSEFMVEEWESFFLTRDEKRLMVALIINEQHVIEVPVLKHHFYAKKVFRSMIFNVQDWFHFSTVLFPTVKGRLYGLSVSGFKHTKNRIELGKKLSALLFHPLYHREFLHFSASVYPTGSRYDYERFMGKRRDGPMVRMVYPIIQHHQNEKVDWYMGQRYVQKILNAEVTLPDMVEVTDWYEGKRSQIKFGIEFENLLKQKRRE</sequence>
<dbReference type="InterPro" id="IPR019658">
    <property type="entry name" value="DUF2515"/>
</dbReference>
<proteinExistence type="predicted"/>
<reference evidence="1" key="1">
    <citation type="submission" date="2015-06" db="EMBL/GenBank/DDBJ databases">
        <authorList>
            <person name="Liu B."/>
            <person name="Wang J."/>
            <person name="Zhu Y."/>
            <person name="Liu G."/>
            <person name="Chen Q."/>
            <person name="Zheng C."/>
            <person name="Che J."/>
            <person name="Ge C."/>
            <person name="Shi H."/>
            <person name="Pan Z."/>
            <person name="Liu X."/>
        </authorList>
    </citation>
    <scope>NUCLEOTIDE SEQUENCE [LARGE SCALE GENOMIC DNA]</scope>
    <source>
        <strain evidence="1">DSM 16346</strain>
    </source>
</reference>
<accession>A0A0J6D1N4</accession>
<dbReference type="STRING" id="157733.AB986_02400"/>
<name>A0A0J6D1N4_9BACL</name>